<dbReference type="Pfam" id="PF22590">
    <property type="entry name" value="Cas3-like_C_2"/>
    <property type="match status" value="1"/>
</dbReference>
<name>A7GY70_CAMC5</name>
<dbReference type="STRING" id="360105.CCV52592_1290"/>
<dbReference type="GO" id="GO:0005524">
    <property type="term" value="F:ATP binding"/>
    <property type="evidence" value="ECO:0007669"/>
    <property type="project" value="UniProtKB-KW"/>
</dbReference>
<dbReference type="HOGENOM" id="CLU_010123_1_1_7"/>
<dbReference type="InterPro" id="IPR038257">
    <property type="entry name" value="CRISPR-assoc_Cas3_HD_sf"/>
</dbReference>
<feature type="domain" description="HD Cas3-type" evidence="11">
    <location>
        <begin position="6"/>
        <end position="182"/>
    </location>
</feature>
<keyword evidence="8" id="KW-0067">ATP-binding</keyword>
<evidence type="ECO:0000256" key="8">
    <source>
        <dbReference type="ARBA" id="ARBA00022840"/>
    </source>
</evidence>
<dbReference type="InterPro" id="IPR054712">
    <property type="entry name" value="Cas3-like_dom"/>
</dbReference>
<organism evidence="12 13">
    <name type="scientific">Campylobacter curvus (strain 525.92)</name>
    <dbReference type="NCBI Taxonomy" id="360105"/>
    <lineage>
        <taxon>Bacteria</taxon>
        <taxon>Pseudomonadati</taxon>
        <taxon>Campylobacterota</taxon>
        <taxon>Epsilonproteobacteria</taxon>
        <taxon>Campylobacterales</taxon>
        <taxon>Campylobacteraceae</taxon>
        <taxon>Campylobacter</taxon>
    </lineage>
</organism>
<dbReference type="EMBL" id="CP000767">
    <property type="protein sequence ID" value="EAU00176.1"/>
    <property type="molecule type" value="Genomic_DNA"/>
</dbReference>
<dbReference type="GO" id="GO:0046872">
    <property type="term" value="F:metal ion binding"/>
    <property type="evidence" value="ECO:0007669"/>
    <property type="project" value="UniProtKB-KW"/>
</dbReference>
<dbReference type="InterPro" id="IPR006474">
    <property type="entry name" value="Helicase_Cas3_CRISPR-ass_core"/>
</dbReference>
<dbReference type="InterPro" id="IPR011545">
    <property type="entry name" value="DEAD/DEAH_box_helicase_dom"/>
</dbReference>
<evidence type="ECO:0000256" key="5">
    <source>
        <dbReference type="ARBA" id="ARBA00022741"/>
    </source>
</evidence>
<dbReference type="KEGG" id="ccv:CCV52592_1290"/>
<dbReference type="Gene3D" id="3.40.50.300">
    <property type="entry name" value="P-loop containing nucleotide triphosphate hydrolases"/>
    <property type="match status" value="2"/>
</dbReference>
<evidence type="ECO:0000256" key="1">
    <source>
        <dbReference type="ARBA" id="ARBA00006847"/>
    </source>
</evidence>
<keyword evidence="4" id="KW-0479">Metal-binding</keyword>
<dbReference type="Gene3D" id="1.10.3210.30">
    <property type="match status" value="1"/>
</dbReference>
<evidence type="ECO:0000313" key="12">
    <source>
        <dbReference type="EMBL" id="EAU00176.1"/>
    </source>
</evidence>
<dbReference type="NCBIfam" id="TIGR01596">
    <property type="entry name" value="cas3_HD"/>
    <property type="match status" value="1"/>
</dbReference>
<evidence type="ECO:0000259" key="10">
    <source>
        <dbReference type="PROSITE" id="PS51192"/>
    </source>
</evidence>
<dbReference type="SUPFAM" id="SSF52540">
    <property type="entry name" value="P-loop containing nucleoside triphosphate hydrolases"/>
    <property type="match status" value="1"/>
</dbReference>
<dbReference type="PROSITE" id="PS51643">
    <property type="entry name" value="HD_CAS3"/>
    <property type="match status" value="1"/>
</dbReference>
<dbReference type="GO" id="GO:0051607">
    <property type="term" value="P:defense response to virus"/>
    <property type="evidence" value="ECO:0007669"/>
    <property type="project" value="UniProtKB-KW"/>
</dbReference>
<dbReference type="RefSeq" id="WP_011992224.1">
    <property type="nucleotide sequence ID" value="NC_009715.2"/>
</dbReference>
<evidence type="ECO:0000256" key="7">
    <source>
        <dbReference type="ARBA" id="ARBA00022806"/>
    </source>
</evidence>
<dbReference type="CDD" id="cd09641">
    <property type="entry name" value="Cas3''_I"/>
    <property type="match status" value="1"/>
</dbReference>
<evidence type="ECO:0000256" key="3">
    <source>
        <dbReference type="ARBA" id="ARBA00022722"/>
    </source>
</evidence>
<keyword evidence="9" id="KW-0051">Antiviral defense</keyword>
<reference evidence="12" key="1">
    <citation type="submission" date="2016-07" db="EMBL/GenBank/DDBJ databases">
        <title>Comparative genomics of the Campylobacter concisus group.</title>
        <authorList>
            <person name="Miller W.G."/>
            <person name="Yee E."/>
            <person name="Chapman M.H."/>
            <person name="Huynh S."/>
            <person name="Bono J.L."/>
            <person name="On S.L.W."/>
            <person name="StLeger J."/>
            <person name="Foster G."/>
            <person name="Parker C.T."/>
        </authorList>
    </citation>
    <scope>NUCLEOTIDE SEQUENCE</scope>
    <source>
        <strain evidence="12">525.92</strain>
    </source>
</reference>
<keyword evidence="12" id="KW-0255">Endonuclease</keyword>
<dbReference type="InterPro" id="IPR027417">
    <property type="entry name" value="P-loop_NTPase"/>
</dbReference>
<dbReference type="NCBIfam" id="TIGR01587">
    <property type="entry name" value="cas3_core"/>
    <property type="match status" value="1"/>
</dbReference>
<dbReference type="GO" id="GO:0003676">
    <property type="term" value="F:nucleic acid binding"/>
    <property type="evidence" value="ECO:0007669"/>
    <property type="project" value="InterPro"/>
</dbReference>
<protein>
    <submittedName>
        <fullName evidence="12">CRISPR/Cas system-associated endonuclease/helicase Cas3, type I-B/HMARI</fullName>
    </submittedName>
</protein>
<feature type="domain" description="Helicase ATP-binding" evidence="10">
    <location>
        <begin position="223"/>
        <end position="406"/>
    </location>
</feature>
<accession>A7GY70</accession>
<dbReference type="AlphaFoldDB" id="A7GY70"/>
<keyword evidence="13" id="KW-1185">Reference proteome</keyword>
<keyword evidence="5" id="KW-0547">Nucleotide-binding</keyword>
<comment type="similarity">
    <text evidence="2">In the central section; belongs to the CRISPR-associated helicase Cas3 family.</text>
</comment>
<dbReference type="InterPro" id="IPR006483">
    <property type="entry name" value="CRISPR-assoc_Cas3_HD"/>
</dbReference>
<sequence>MCSEFLSHPNKALKFHILNMINDGDDEITRQIKLFHDIAKLKQNFQKYINNPNDKITDKNHSLLSAYIFLLNSTFDELSSAFGFLSIVSHHGDVENFSELIANNKNFGKYFELSHEFDFWDEVVNNALNLEIYANLKTDKNELSRTIKDLYIAILMKKNKFGYTDFIEFKKLYSSLIYADKFEAIFSEKKEDLKPVETNELDTYISKLSFNQKRDDFRHFVLSNFDKNHRLFTLTAPTGYGKTLTALNFALKFKKERLIYVLPFTSIIDQTHEIISKIYENNKGILVYKAHHKTAVDEDTPEDRYSKVKFLMDSFSGNFNVTTLYQFIFTIFGNKNKDNVKFNQLKNSVVIIDEAQAIPYEFRVDFMRLCEIISQKLDTIFIFMSATMPIMGDKFKEISNLNYFKEQNRYVLKWLDINKNEENLIEKITQTAKNKNTLVVVNTIKKAQQLFLKFAGKFECYSLNGYMHDTHKREVIKGVKEAINLNKNGCGKPILLISTQSIEAGVDLDFDIGFRETAPISSIIQTAGRINRNFGDQGVLYVFEDICGYSDPIYGDLKTISDAILKDTLLQNDVEEKDILSIVTKYFKSLKEHLERAFVEQEMKELAFYDINEKIDKAMNDEYKMTVIIEPRSEFIKEFEAKIFAINADENLDKFARLDIFKDTIKQISKFSINVSKIDADELNLRAVRALKEVYYLPFGDTAYNEKFGLKKDMDFNALNEAFD</sequence>
<evidence type="ECO:0000256" key="6">
    <source>
        <dbReference type="ARBA" id="ARBA00022801"/>
    </source>
</evidence>
<proteinExistence type="inferred from homology"/>
<dbReference type="Proteomes" id="UP000006380">
    <property type="component" value="Chromosome"/>
</dbReference>
<dbReference type="SMART" id="SM00487">
    <property type="entry name" value="DEXDc"/>
    <property type="match status" value="1"/>
</dbReference>
<dbReference type="GO" id="GO:0016787">
    <property type="term" value="F:hydrolase activity"/>
    <property type="evidence" value="ECO:0007669"/>
    <property type="project" value="UniProtKB-KW"/>
</dbReference>
<dbReference type="InterPro" id="IPR014001">
    <property type="entry name" value="Helicase_ATP-bd"/>
</dbReference>
<gene>
    <name evidence="12" type="primary">cas3</name>
    <name evidence="12" type="ORF">CCV52592_1290</name>
</gene>
<dbReference type="Pfam" id="PF00270">
    <property type="entry name" value="DEAD"/>
    <property type="match status" value="1"/>
</dbReference>
<dbReference type="PROSITE" id="PS51192">
    <property type="entry name" value="HELICASE_ATP_BIND_1"/>
    <property type="match status" value="1"/>
</dbReference>
<evidence type="ECO:0000256" key="4">
    <source>
        <dbReference type="ARBA" id="ARBA00022723"/>
    </source>
</evidence>
<keyword evidence="3" id="KW-0540">Nuclease</keyword>
<evidence type="ECO:0000313" key="13">
    <source>
        <dbReference type="Proteomes" id="UP000006380"/>
    </source>
</evidence>
<keyword evidence="7" id="KW-0347">Helicase</keyword>
<comment type="similarity">
    <text evidence="1">In the N-terminal section; belongs to the CRISPR-associated nuclease Cas3-HD family.</text>
</comment>
<dbReference type="GO" id="GO:0004519">
    <property type="term" value="F:endonuclease activity"/>
    <property type="evidence" value="ECO:0007669"/>
    <property type="project" value="UniProtKB-KW"/>
</dbReference>
<evidence type="ECO:0000256" key="9">
    <source>
        <dbReference type="ARBA" id="ARBA00023118"/>
    </source>
</evidence>
<evidence type="ECO:0000259" key="11">
    <source>
        <dbReference type="PROSITE" id="PS51643"/>
    </source>
</evidence>
<keyword evidence="6" id="KW-0378">Hydrolase</keyword>
<dbReference type="GO" id="GO:0004386">
    <property type="term" value="F:helicase activity"/>
    <property type="evidence" value="ECO:0007669"/>
    <property type="project" value="UniProtKB-KW"/>
</dbReference>
<evidence type="ECO:0000256" key="2">
    <source>
        <dbReference type="ARBA" id="ARBA00009046"/>
    </source>
</evidence>